<name>A0A072TPM2_MEDTR</name>
<feature type="signal peptide" evidence="1">
    <location>
        <begin position="1"/>
        <end position="20"/>
    </location>
</feature>
<evidence type="ECO:0000313" key="3">
    <source>
        <dbReference type="EnsemblPlants" id="KEH19166"/>
    </source>
</evidence>
<evidence type="ECO:0000313" key="4">
    <source>
        <dbReference type="Proteomes" id="UP000002051"/>
    </source>
</evidence>
<protein>
    <submittedName>
        <fullName evidence="2">Nodule Cysteine-Rich (NCR) secreted peptide</fullName>
    </submittedName>
</protein>
<proteinExistence type="predicted"/>
<reference evidence="3" key="3">
    <citation type="submission" date="2015-04" db="UniProtKB">
        <authorList>
            <consortium name="EnsemblPlants"/>
        </authorList>
    </citation>
    <scope>IDENTIFICATION</scope>
    <source>
        <strain evidence="3">cv. Jemalong A17</strain>
    </source>
</reference>
<evidence type="ECO:0000313" key="2">
    <source>
        <dbReference type="EMBL" id="KEH19166.1"/>
    </source>
</evidence>
<gene>
    <name evidence="2" type="ordered locus">MTR_8g442510</name>
</gene>
<dbReference type="EnsemblPlants" id="KEH19166">
    <property type="protein sequence ID" value="KEH19166"/>
    <property type="gene ID" value="MTR_8g442510"/>
</dbReference>
<keyword evidence="1" id="KW-0732">Signal</keyword>
<feature type="chain" id="PRO_5014498860" evidence="1">
    <location>
        <begin position="21"/>
        <end position="46"/>
    </location>
</feature>
<reference evidence="2 4" key="2">
    <citation type="journal article" date="2014" name="BMC Genomics">
        <title>An improved genome release (version Mt4.0) for the model legume Medicago truncatula.</title>
        <authorList>
            <person name="Tang H."/>
            <person name="Krishnakumar V."/>
            <person name="Bidwell S."/>
            <person name="Rosen B."/>
            <person name="Chan A."/>
            <person name="Zhou S."/>
            <person name="Gentzbittel L."/>
            <person name="Childs K.L."/>
            <person name="Yandell M."/>
            <person name="Gundlach H."/>
            <person name="Mayer K.F."/>
            <person name="Schwartz D.C."/>
            <person name="Town C.D."/>
        </authorList>
    </citation>
    <scope>GENOME REANNOTATION</scope>
    <source>
        <strain evidence="2">A17</strain>
        <strain evidence="3 4">cv. Jemalong A17</strain>
    </source>
</reference>
<dbReference type="EMBL" id="CM001224">
    <property type="protein sequence ID" value="KEH19166.1"/>
    <property type="molecule type" value="Genomic_DNA"/>
</dbReference>
<keyword evidence="4" id="KW-1185">Reference proteome</keyword>
<reference evidence="2 4" key="1">
    <citation type="journal article" date="2011" name="Nature">
        <title>The Medicago genome provides insight into the evolution of rhizobial symbioses.</title>
        <authorList>
            <person name="Young N.D."/>
            <person name="Debelle F."/>
            <person name="Oldroyd G.E."/>
            <person name="Geurts R."/>
            <person name="Cannon S.B."/>
            <person name="Udvardi M.K."/>
            <person name="Benedito V.A."/>
            <person name="Mayer K.F."/>
            <person name="Gouzy J."/>
            <person name="Schoof H."/>
            <person name="Van de Peer Y."/>
            <person name="Proost S."/>
            <person name="Cook D.R."/>
            <person name="Meyers B.C."/>
            <person name="Spannagl M."/>
            <person name="Cheung F."/>
            <person name="De Mita S."/>
            <person name="Krishnakumar V."/>
            <person name="Gundlach H."/>
            <person name="Zhou S."/>
            <person name="Mudge J."/>
            <person name="Bharti A.K."/>
            <person name="Murray J.D."/>
            <person name="Naoumkina M.A."/>
            <person name="Rosen B."/>
            <person name="Silverstein K.A."/>
            <person name="Tang H."/>
            <person name="Rombauts S."/>
            <person name="Zhao P.X."/>
            <person name="Zhou P."/>
            <person name="Barbe V."/>
            <person name="Bardou P."/>
            <person name="Bechner M."/>
            <person name="Bellec A."/>
            <person name="Berger A."/>
            <person name="Berges H."/>
            <person name="Bidwell S."/>
            <person name="Bisseling T."/>
            <person name="Choisne N."/>
            <person name="Couloux A."/>
            <person name="Denny R."/>
            <person name="Deshpande S."/>
            <person name="Dai X."/>
            <person name="Doyle J.J."/>
            <person name="Dudez A.M."/>
            <person name="Farmer A.D."/>
            <person name="Fouteau S."/>
            <person name="Franken C."/>
            <person name="Gibelin C."/>
            <person name="Gish J."/>
            <person name="Goldstein S."/>
            <person name="Gonzalez A.J."/>
            <person name="Green P.J."/>
            <person name="Hallab A."/>
            <person name="Hartog M."/>
            <person name="Hua A."/>
            <person name="Humphray S.J."/>
            <person name="Jeong D.H."/>
            <person name="Jing Y."/>
            <person name="Jocker A."/>
            <person name="Kenton S.M."/>
            <person name="Kim D.J."/>
            <person name="Klee K."/>
            <person name="Lai H."/>
            <person name="Lang C."/>
            <person name="Lin S."/>
            <person name="Macmil S.L."/>
            <person name="Magdelenat G."/>
            <person name="Matthews L."/>
            <person name="McCorrison J."/>
            <person name="Monaghan E.L."/>
            <person name="Mun J.H."/>
            <person name="Najar F.Z."/>
            <person name="Nicholson C."/>
            <person name="Noirot C."/>
            <person name="O'Bleness M."/>
            <person name="Paule C.R."/>
            <person name="Poulain J."/>
            <person name="Prion F."/>
            <person name="Qin B."/>
            <person name="Qu C."/>
            <person name="Retzel E.F."/>
            <person name="Riddle C."/>
            <person name="Sallet E."/>
            <person name="Samain S."/>
            <person name="Samson N."/>
            <person name="Sanders I."/>
            <person name="Saurat O."/>
            <person name="Scarpelli C."/>
            <person name="Schiex T."/>
            <person name="Segurens B."/>
            <person name="Severin A.J."/>
            <person name="Sherrier D.J."/>
            <person name="Shi R."/>
            <person name="Sims S."/>
            <person name="Singer S.R."/>
            <person name="Sinharoy S."/>
            <person name="Sterck L."/>
            <person name="Viollet A."/>
            <person name="Wang B.B."/>
            <person name="Wang K."/>
            <person name="Wang M."/>
            <person name="Wang X."/>
            <person name="Warfsmann J."/>
            <person name="Weissenbach J."/>
            <person name="White D.D."/>
            <person name="White J.D."/>
            <person name="Wiley G.B."/>
            <person name="Wincker P."/>
            <person name="Xing Y."/>
            <person name="Yang L."/>
            <person name="Yao Z."/>
            <person name="Ying F."/>
            <person name="Zhai J."/>
            <person name="Zhou L."/>
            <person name="Zuber A."/>
            <person name="Denarie J."/>
            <person name="Dixon R.A."/>
            <person name="May G.D."/>
            <person name="Schwartz D.C."/>
            <person name="Rogers J."/>
            <person name="Quetier F."/>
            <person name="Town C.D."/>
            <person name="Roe B.A."/>
        </authorList>
    </citation>
    <scope>NUCLEOTIDE SEQUENCE [LARGE SCALE GENOMIC DNA]</scope>
    <source>
        <strain evidence="2">A17</strain>
        <strain evidence="3 4">cv. Jemalong A17</strain>
    </source>
</reference>
<accession>A0A072TPM2</accession>
<dbReference type="AlphaFoldDB" id="A0A072TPM2"/>
<organism evidence="2 4">
    <name type="scientific">Medicago truncatula</name>
    <name type="common">Barrel medic</name>
    <name type="synonym">Medicago tribuloides</name>
    <dbReference type="NCBI Taxonomy" id="3880"/>
    <lineage>
        <taxon>Eukaryota</taxon>
        <taxon>Viridiplantae</taxon>
        <taxon>Streptophyta</taxon>
        <taxon>Embryophyta</taxon>
        <taxon>Tracheophyta</taxon>
        <taxon>Spermatophyta</taxon>
        <taxon>Magnoliopsida</taxon>
        <taxon>eudicotyledons</taxon>
        <taxon>Gunneridae</taxon>
        <taxon>Pentapetalae</taxon>
        <taxon>rosids</taxon>
        <taxon>fabids</taxon>
        <taxon>Fabales</taxon>
        <taxon>Fabaceae</taxon>
        <taxon>Papilionoideae</taxon>
        <taxon>50 kb inversion clade</taxon>
        <taxon>NPAAA clade</taxon>
        <taxon>Hologalegina</taxon>
        <taxon>IRL clade</taxon>
        <taxon>Trifolieae</taxon>
        <taxon>Medicago</taxon>
    </lineage>
</organism>
<sequence length="46" mass="5502">MFVYAFIIFLSIHFPPRIKCNTEADCPQRFDNIVECLFGICHFYIK</sequence>
<evidence type="ECO:0000256" key="1">
    <source>
        <dbReference type="SAM" id="SignalP"/>
    </source>
</evidence>
<dbReference type="Proteomes" id="UP000002051">
    <property type="component" value="Chromosome 8"/>
</dbReference>
<dbReference type="HOGENOM" id="CLU_181053_6_7_1"/>